<reference evidence="2" key="1">
    <citation type="submission" date="2023-01" db="EMBL/GenBank/DDBJ databases">
        <title>Key to firefly adult light organ development and bioluminescence: homeobox transcription factors regulate luciferase expression and transportation to peroxisome.</title>
        <authorList>
            <person name="Fu X."/>
        </authorList>
    </citation>
    <scope>NUCLEOTIDE SEQUENCE [LARGE SCALE GENOMIC DNA]</scope>
</reference>
<evidence type="ECO:0000313" key="2">
    <source>
        <dbReference type="Proteomes" id="UP001353858"/>
    </source>
</evidence>
<dbReference type="Proteomes" id="UP001353858">
    <property type="component" value="Unassembled WGS sequence"/>
</dbReference>
<keyword evidence="2" id="KW-1185">Reference proteome</keyword>
<organism evidence="1 2">
    <name type="scientific">Aquatica leii</name>
    <dbReference type="NCBI Taxonomy" id="1421715"/>
    <lineage>
        <taxon>Eukaryota</taxon>
        <taxon>Metazoa</taxon>
        <taxon>Ecdysozoa</taxon>
        <taxon>Arthropoda</taxon>
        <taxon>Hexapoda</taxon>
        <taxon>Insecta</taxon>
        <taxon>Pterygota</taxon>
        <taxon>Neoptera</taxon>
        <taxon>Endopterygota</taxon>
        <taxon>Coleoptera</taxon>
        <taxon>Polyphaga</taxon>
        <taxon>Elateriformia</taxon>
        <taxon>Elateroidea</taxon>
        <taxon>Lampyridae</taxon>
        <taxon>Luciolinae</taxon>
        <taxon>Aquatica</taxon>
    </lineage>
</organism>
<evidence type="ECO:0000313" key="1">
    <source>
        <dbReference type="EMBL" id="KAK4883302.1"/>
    </source>
</evidence>
<accession>A0AAN7PDS4</accession>
<sequence length="241" mass="26709">MASKLNKTKDKRNIALVRLQETHTIALKAKIDSNVVPLFKAYCKRIENVYENFCDNHNQVIGLIPDDDNAFEEQDTVRAQADKMGIIMALAKTLTSEEELMTIMNEGEEPVMEVPVDGSLNHENVNITNFASLTADGHINRSQGTICEKCLQIVEVCKEGSSMVCNLCSATQNISKERNEARNQTEAAARKMPTFNIGDCVLLNIPKVDRAPGDFRNIICLIMDQKNGVNQVASKHGTIKG</sequence>
<dbReference type="AlphaFoldDB" id="A0AAN7PDS4"/>
<protein>
    <submittedName>
        <fullName evidence="1">Uncharacterized protein</fullName>
    </submittedName>
</protein>
<proteinExistence type="predicted"/>
<comment type="caution">
    <text evidence="1">The sequence shown here is derived from an EMBL/GenBank/DDBJ whole genome shotgun (WGS) entry which is preliminary data.</text>
</comment>
<dbReference type="EMBL" id="JARPUR010000002">
    <property type="protein sequence ID" value="KAK4883302.1"/>
    <property type="molecule type" value="Genomic_DNA"/>
</dbReference>
<name>A0AAN7PDS4_9COLE</name>
<gene>
    <name evidence="1" type="ORF">RN001_006621</name>
</gene>